<name>A0A6J4M366_9ACTN</name>
<proteinExistence type="predicted"/>
<dbReference type="InterPro" id="IPR021373">
    <property type="entry name" value="DUF2993"/>
</dbReference>
<dbReference type="EMBL" id="CADCUB010000131">
    <property type="protein sequence ID" value="CAA9346871.1"/>
    <property type="molecule type" value="Genomic_DNA"/>
</dbReference>
<evidence type="ECO:0008006" key="2">
    <source>
        <dbReference type="Google" id="ProtNLM"/>
    </source>
</evidence>
<gene>
    <name evidence="1" type="ORF">AVDCRST_MAG07-2993</name>
</gene>
<protein>
    <recommendedName>
        <fullName evidence="2">DUF2993 domain-containing protein</fullName>
    </recommendedName>
</protein>
<organism evidence="1">
    <name type="scientific">uncultured Frankineae bacterium</name>
    <dbReference type="NCBI Taxonomy" id="437475"/>
    <lineage>
        <taxon>Bacteria</taxon>
        <taxon>Bacillati</taxon>
        <taxon>Actinomycetota</taxon>
        <taxon>Actinomycetes</taxon>
        <taxon>Frankiales</taxon>
        <taxon>environmental samples</taxon>
    </lineage>
</organism>
<sequence length="214" mass="22580">MAAGLAERALAQRLQQQAGLPAPPDVAVEGIPFLTQALAGRYDRVRVSARDVPLGGTSRVGLRSFTATLRGARVPLSEALTGGVASVPVDRIDAETVLPYDTFSRRAYGGRVTASPAGDRLRLTGTVRVLGRDLAASAVSRVRLDGEDLVVTAQSFDVGSRFVDRLLTRALRNRFDVRLDLGGLPYGLRVSGVQVRADGVAVTAQSDGAVLSSR</sequence>
<dbReference type="AlphaFoldDB" id="A0A6J4M366"/>
<accession>A0A6J4M366</accession>
<evidence type="ECO:0000313" key="1">
    <source>
        <dbReference type="EMBL" id="CAA9346871.1"/>
    </source>
</evidence>
<dbReference type="Pfam" id="PF11209">
    <property type="entry name" value="LmeA"/>
    <property type="match status" value="1"/>
</dbReference>
<reference evidence="1" key="1">
    <citation type="submission" date="2020-02" db="EMBL/GenBank/DDBJ databases">
        <authorList>
            <person name="Meier V. D."/>
        </authorList>
    </citation>
    <scope>NUCLEOTIDE SEQUENCE</scope>
    <source>
        <strain evidence="1">AVDCRST_MAG07</strain>
    </source>
</reference>